<keyword evidence="2" id="KW-0560">Oxidoreductase</keyword>
<dbReference type="Gene3D" id="3.40.50.720">
    <property type="entry name" value="NAD(P)-binding Rossmann-like Domain"/>
    <property type="match status" value="1"/>
</dbReference>
<dbReference type="InterPro" id="IPR002347">
    <property type="entry name" value="SDR_fam"/>
</dbReference>
<evidence type="ECO:0000256" key="1">
    <source>
        <dbReference type="ARBA" id="ARBA00006484"/>
    </source>
</evidence>
<name>A0A1I3DBK0_9PLAN</name>
<proteinExistence type="inferred from homology"/>
<evidence type="ECO:0000256" key="2">
    <source>
        <dbReference type="ARBA" id="ARBA00023002"/>
    </source>
</evidence>
<comment type="similarity">
    <text evidence="1">Belongs to the short-chain dehydrogenases/reductases (SDR) family.</text>
</comment>
<dbReference type="Pfam" id="PF13561">
    <property type="entry name" value="adh_short_C2"/>
    <property type="match status" value="1"/>
</dbReference>
<dbReference type="PANTHER" id="PTHR43669">
    <property type="entry name" value="5-KETO-D-GLUCONATE 5-REDUCTASE"/>
    <property type="match status" value="1"/>
</dbReference>
<keyword evidence="4" id="KW-1185">Reference proteome</keyword>
<dbReference type="STRING" id="1576369.SAMN05421753_103169"/>
<dbReference type="SUPFAM" id="SSF51735">
    <property type="entry name" value="NAD(P)-binding Rossmann-fold domains"/>
    <property type="match status" value="1"/>
</dbReference>
<dbReference type="FunFam" id="3.40.50.720:FF:000084">
    <property type="entry name" value="Short-chain dehydrogenase reductase"/>
    <property type="match status" value="1"/>
</dbReference>
<dbReference type="PRINTS" id="PR00081">
    <property type="entry name" value="GDHRDH"/>
</dbReference>
<dbReference type="RefSeq" id="WP_092048190.1">
    <property type="nucleotide sequence ID" value="NZ_FOQD01000003.1"/>
</dbReference>
<gene>
    <name evidence="3" type="ORF">SAMN05421753_103169</name>
</gene>
<protein>
    <submittedName>
        <fullName evidence="3">Enoyl-[acyl-carrier protein] reductase III</fullName>
    </submittedName>
</protein>
<evidence type="ECO:0000313" key="3">
    <source>
        <dbReference type="EMBL" id="SFH84104.1"/>
    </source>
</evidence>
<dbReference type="GO" id="GO:0016491">
    <property type="term" value="F:oxidoreductase activity"/>
    <property type="evidence" value="ECO:0007669"/>
    <property type="project" value="UniProtKB-KW"/>
</dbReference>
<dbReference type="EMBL" id="FOQD01000003">
    <property type="protein sequence ID" value="SFH84104.1"/>
    <property type="molecule type" value="Genomic_DNA"/>
</dbReference>
<organism evidence="3 4">
    <name type="scientific">Planctomicrobium piriforme</name>
    <dbReference type="NCBI Taxonomy" id="1576369"/>
    <lineage>
        <taxon>Bacteria</taxon>
        <taxon>Pseudomonadati</taxon>
        <taxon>Planctomycetota</taxon>
        <taxon>Planctomycetia</taxon>
        <taxon>Planctomycetales</taxon>
        <taxon>Planctomycetaceae</taxon>
        <taxon>Planctomicrobium</taxon>
    </lineage>
</organism>
<dbReference type="PANTHER" id="PTHR43669:SF14">
    <property type="entry name" value="OXIDOREDUCTASE"/>
    <property type="match status" value="1"/>
</dbReference>
<dbReference type="AlphaFoldDB" id="A0A1I3DBK0"/>
<dbReference type="InterPro" id="IPR036291">
    <property type="entry name" value="NAD(P)-bd_dom_sf"/>
</dbReference>
<reference evidence="4" key="1">
    <citation type="submission" date="2016-10" db="EMBL/GenBank/DDBJ databases">
        <authorList>
            <person name="Varghese N."/>
            <person name="Submissions S."/>
        </authorList>
    </citation>
    <scope>NUCLEOTIDE SEQUENCE [LARGE SCALE GENOMIC DNA]</scope>
    <source>
        <strain evidence="4">DSM 26348</strain>
    </source>
</reference>
<evidence type="ECO:0000313" key="4">
    <source>
        <dbReference type="Proteomes" id="UP000199518"/>
    </source>
</evidence>
<accession>A0A1I3DBK0</accession>
<sequence>MIDLRGKVALVTGASRGIGRACAVQLAACGANVAVNFLSSKEGAAESVRLVQAAGGQGIAVRADVSDAQDIAAAVNYVQERFGRLDIIVSNAAAGGFRPLMAVTPANWESVLRHNAAPLLWLAQAAAPVMKAQEGGKLIAISSHGSFRAFPNYGAIGASKAALESLVRHLAFELGPEGINFNCVLAGMVATEAIRSMPDSASMLKTSQDLMLLKQKSLDPEDVAGVVTFLASPLSDKIQGQTIVVDGGVSIRV</sequence>
<dbReference type="Proteomes" id="UP000199518">
    <property type="component" value="Unassembled WGS sequence"/>
</dbReference>
<dbReference type="CDD" id="cd05359">
    <property type="entry name" value="ChcA_like_SDR_c"/>
    <property type="match status" value="1"/>
</dbReference>
<dbReference type="OrthoDB" id="9803333at2"/>